<accession>A0A4R1KXB6</accession>
<keyword evidence="1" id="KW-1133">Transmembrane helix</keyword>
<reference evidence="3 4" key="1">
    <citation type="submission" date="2019-03" db="EMBL/GenBank/DDBJ databases">
        <title>Genomic Encyclopedia of Type Strains, Phase IV (KMG-IV): sequencing the most valuable type-strain genomes for metagenomic binning, comparative biology and taxonomic classification.</title>
        <authorList>
            <person name="Goeker M."/>
        </authorList>
    </citation>
    <scope>NUCLEOTIDE SEQUENCE [LARGE SCALE GENOMIC DNA]</scope>
    <source>
        <strain evidence="3 4">DSM 10053</strain>
    </source>
</reference>
<evidence type="ECO:0000256" key="1">
    <source>
        <dbReference type="SAM" id="Phobius"/>
    </source>
</evidence>
<dbReference type="RefSeq" id="WP_228777438.1">
    <property type="nucleotide sequence ID" value="NZ_CP170642.1"/>
</dbReference>
<evidence type="ECO:0000313" key="4">
    <source>
        <dbReference type="Proteomes" id="UP000295496"/>
    </source>
</evidence>
<keyword evidence="1" id="KW-0472">Membrane</keyword>
<name>A0A4R1KXB6_9PAST</name>
<organism evidence="3 4">
    <name type="scientific">Lonepinella koalarum</name>
    <dbReference type="NCBI Taxonomy" id="53417"/>
    <lineage>
        <taxon>Bacteria</taxon>
        <taxon>Pseudomonadati</taxon>
        <taxon>Pseudomonadota</taxon>
        <taxon>Gammaproteobacteria</taxon>
        <taxon>Pasteurellales</taxon>
        <taxon>Pasteurellaceae</taxon>
        <taxon>Lonepinella</taxon>
    </lineage>
</organism>
<proteinExistence type="predicted"/>
<dbReference type="InterPro" id="IPR012495">
    <property type="entry name" value="TadE-like_dom"/>
</dbReference>
<dbReference type="Proteomes" id="UP000295496">
    <property type="component" value="Unassembled WGS sequence"/>
</dbReference>
<dbReference type="EMBL" id="SMGJ01000003">
    <property type="protein sequence ID" value="TCK69988.1"/>
    <property type="molecule type" value="Genomic_DNA"/>
</dbReference>
<feature type="domain" description="TadE-like" evidence="2">
    <location>
        <begin position="14"/>
        <end position="56"/>
    </location>
</feature>
<evidence type="ECO:0000313" key="3">
    <source>
        <dbReference type="EMBL" id="TCK69988.1"/>
    </source>
</evidence>
<keyword evidence="4" id="KW-1185">Reference proteome</keyword>
<keyword evidence="1" id="KW-0812">Transmembrane</keyword>
<dbReference type="Pfam" id="PF07811">
    <property type="entry name" value="TadE"/>
    <property type="match status" value="1"/>
</dbReference>
<protein>
    <submittedName>
        <fullName evidence="3">Tight adherence protein E</fullName>
    </submittedName>
</protein>
<sequence length="183" mass="21042">MIKNLKRMLVNPNGVSSIEFSITIGVFFFVVFMIFELCRLAVISAYWDLAIAESVRIVKNQQAPNNDYATLFKKTLLEQRQSLESATIGLLAEHRNSLEVEVKYVDSVEHLANQNFIQSEVTQNKQTSTSIGRNAALALYILKYNYSPIVPLPFLPTSWTNHLLERKIVMVQEYERSKFDYTN</sequence>
<dbReference type="AlphaFoldDB" id="A0A4R1KXB6"/>
<comment type="caution">
    <text evidence="3">The sequence shown here is derived from an EMBL/GenBank/DDBJ whole genome shotgun (WGS) entry which is preliminary data.</text>
</comment>
<gene>
    <name evidence="3" type="ORF">EV692_1210</name>
</gene>
<feature type="transmembrane region" description="Helical" evidence="1">
    <location>
        <begin position="20"/>
        <end position="47"/>
    </location>
</feature>
<evidence type="ECO:0000259" key="2">
    <source>
        <dbReference type="Pfam" id="PF07811"/>
    </source>
</evidence>